<comment type="caution">
    <text evidence="2">The sequence shown here is derived from an EMBL/GenBank/DDBJ whole genome shotgun (WGS) entry which is preliminary data.</text>
</comment>
<protein>
    <submittedName>
        <fullName evidence="2">Uncharacterized protein</fullName>
    </submittedName>
</protein>
<gene>
    <name evidence="2" type="ORF">OSB04_015405</name>
</gene>
<evidence type="ECO:0000313" key="2">
    <source>
        <dbReference type="EMBL" id="KAJ9551360.1"/>
    </source>
</evidence>
<dbReference type="AlphaFoldDB" id="A0AA38WGI3"/>
<feature type="region of interest" description="Disordered" evidence="1">
    <location>
        <begin position="54"/>
        <end position="73"/>
    </location>
</feature>
<reference evidence="2" key="1">
    <citation type="submission" date="2023-03" db="EMBL/GenBank/DDBJ databases">
        <title>Chromosome-scale reference genome and RAD-based genetic map of yellow starthistle (Centaurea solstitialis) reveal putative structural variation and QTLs associated with invader traits.</title>
        <authorList>
            <person name="Reatini B."/>
            <person name="Cang F.A."/>
            <person name="Jiang Q."/>
            <person name="Mckibben M.T.W."/>
            <person name="Barker M.S."/>
            <person name="Rieseberg L.H."/>
            <person name="Dlugosch K.M."/>
        </authorList>
    </citation>
    <scope>NUCLEOTIDE SEQUENCE</scope>
    <source>
        <strain evidence="2">CAN-66</strain>
        <tissue evidence="2">Leaf</tissue>
    </source>
</reference>
<dbReference type="EMBL" id="JARYMX010000004">
    <property type="protein sequence ID" value="KAJ9551360.1"/>
    <property type="molecule type" value="Genomic_DNA"/>
</dbReference>
<sequence>MSRYPRFGSRIASGRLKQGTYVWRHLTRVAAEFASPLIGSRTFTSGVGRTRMSYGVHRSKTENSDFTGRKIRM</sequence>
<proteinExistence type="predicted"/>
<evidence type="ECO:0000256" key="1">
    <source>
        <dbReference type="SAM" id="MobiDB-lite"/>
    </source>
</evidence>
<keyword evidence="3" id="KW-1185">Reference proteome</keyword>
<evidence type="ECO:0000313" key="3">
    <source>
        <dbReference type="Proteomes" id="UP001172457"/>
    </source>
</evidence>
<accession>A0AA38WGI3</accession>
<organism evidence="2 3">
    <name type="scientific">Centaurea solstitialis</name>
    <name type="common">yellow star-thistle</name>
    <dbReference type="NCBI Taxonomy" id="347529"/>
    <lineage>
        <taxon>Eukaryota</taxon>
        <taxon>Viridiplantae</taxon>
        <taxon>Streptophyta</taxon>
        <taxon>Embryophyta</taxon>
        <taxon>Tracheophyta</taxon>
        <taxon>Spermatophyta</taxon>
        <taxon>Magnoliopsida</taxon>
        <taxon>eudicotyledons</taxon>
        <taxon>Gunneridae</taxon>
        <taxon>Pentapetalae</taxon>
        <taxon>asterids</taxon>
        <taxon>campanulids</taxon>
        <taxon>Asterales</taxon>
        <taxon>Asteraceae</taxon>
        <taxon>Carduoideae</taxon>
        <taxon>Cardueae</taxon>
        <taxon>Centaureinae</taxon>
        <taxon>Centaurea</taxon>
    </lineage>
</organism>
<dbReference type="Proteomes" id="UP001172457">
    <property type="component" value="Chromosome 4"/>
</dbReference>
<name>A0AA38WGI3_9ASTR</name>